<dbReference type="InterPro" id="IPR010499">
    <property type="entry name" value="AraC_E-bd"/>
</dbReference>
<name>A0A2T0YFM2_9MICC</name>
<proteinExistence type="predicted"/>
<evidence type="ECO:0000313" key="3">
    <source>
        <dbReference type="EMBL" id="PRZ13729.1"/>
    </source>
</evidence>
<dbReference type="OrthoDB" id="7849865at2"/>
<dbReference type="PANTHER" id="PTHR30204">
    <property type="entry name" value="REDOX-CYCLING DRUG-SENSING TRANSCRIPTIONAL ACTIVATOR SOXR"/>
    <property type="match status" value="1"/>
</dbReference>
<dbReference type="Gene3D" id="1.10.1660.10">
    <property type="match status" value="1"/>
</dbReference>
<dbReference type="SMART" id="SM00871">
    <property type="entry name" value="AraC_E_bind"/>
    <property type="match status" value="1"/>
</dbReference>
<comment type="caution">
    <text evidence="3">The sequence shown here is derived from an EMBL/GenBank/DDBJ whole genome shotgun (WGS) entry which is preliminary data.</text>
</comment>
<dbReference type="Pfam" id="PF06445">
    <property type="entry name" value="GyrI-like"/>
    <property type="match status" value="1"/>
</dbReference>
<dbReference type="InterPro" id="IPR047057">
    <property type="entry name" value="MerR_fam"/>
</dbReference>
<evidence type="ECO:0000313" key="4">
    <source>
        <dbReference type="Proteomes" id="UP000238217"/>
    </source>
</evidence>
<dbReference type="GO" id="GO:0003677">
    <property type="term" value="F:DNA binding"/>
    <property type="evidence" value="ECO:0007669"/>
    <property type="project" value="UniProtKB-KW"/>
</dbReference>
<dbReference type="Proteomes" id="UP000238217">
    <property type="component" value="Unassembled WGS sequence"/>
</dbReference>
<dbReference type="PANTHER" id="PTHR30204:SF97">
    <property type="entry name" value="MERR FAMILY REGULATORY PROTEIN"/>
    <property type="match status" value="1"/>
</dbReference>
<dbReference type="PROSITE" id="PS50937">
    <property type="entry name" value="HTH_MERR_2"/>
    <property type="match status" value="1"/>
</dbReference>
<accession>A0A2T0YFM2</accession>
<dbReference type="SUPFAM" id="SSF55136">
    <property type="entry name" value="Probable bacterial effector-binding domain"/>
    <property type="match status" value="1"/>
</dbReference>
<organism evidence="3 4">
    <name type="scientific">Nesterenkonia sandarakina</name>
    <dbReference type="NCBI Taxonomy" id="272918"/>
    <lineage>
        <taxon>Bacteria</taxon>
        <taxon>Bacillati</taxon>
        <taxon>Actinomycetota</taxon>
        <taxon>Actinomycetes</taxon>
        <taxon>Micrococcales</taxon>
        <taxon>Micrococcaceae</taxon>
        <taxon>Nesterenkonia</taxon>
    </lineage>
</organism>
<feature type="domain" description="HTH merR-type" evidence="2">
    <location>
        <begin position="13"/>
        <end position="83"/>
    </location>
</feature>
<dbReference type="CDD" id="cd01107">
    <property type="entry name" value="HTH_BmrR"/>
    <property type="match status" value="1"/>
</dbReference>
<protein>
    <submittedName>
        <fullName evidence="3">DNA-binding transcriptional MerR regulator</fullName>
    </submittedName>
</protein>
<dbReference type="InterPro" id="IPR029442">
    <property type="entry name" value="GyrI-like"/>
</dbReference>
<dbReference type="InterPro" id="IPR009061">
    <property type="entry name" value="DNA-bd_dom_put_sf"/>
</dbReference>
<dbReference type="AlphaFoldDB" id="A0A2T0YFM2"/>
<keyword evidence="4" id="KW-1185">Reference proteome</keyword>
<dbReference type="InterPro" id="IPR000551">
    <property type="entry name" value="MerR-type_HTH_dom"/>
</dbReference>
<dbReference type="SUPFAM" id="SSF46955">
    <property type="entry name" value="Putative DNA-binding domain"/>
    <property type="match status" value="1"/>
</dbReference>
<gene>
    <name evidence="3" type="ORF">BCL67_11457</name>
</gene>
<reference evidence="3 4" key="1">
    <citation type="submission" date="2018-03" db="EMBL/GenBank/DDBJ databases">
        <title>Comparative analysis of microorganisms from saline springs in Andes Mountain Range, Colombia.</title>
        <authorList>
            <person name="Rubin E."/>
        </authorList>
    </citation>
    <scope>NUCLEOTIDE SEQUENCE [LARGE SCALE GENOMIC DNA]</scope>
    <source>
        <strain evidence="3 4">CG 35</strain>
    </source>
</reference>
<dbReference type="SMART" id="SM00422">
    <property type="entry name" value="HTH_MERR"/>
    <property type="match status" value="1"/>
</dbReference>
<dbReference type="EMBL" id="PVTY01000014">
    <property type="protein sequence ID" value="PRZ13729.1"/>
    <property type="molecule type" value="Genomic_DNA"/>
</dbReference>
<dbReference type="Pfam" id="PF13411">
    <property type="entry name" value="MerR_1"/>
    <property type="match status" value="1"/>
</dbReference>
<dbReference type="InterPro" id="IPR011256">
    <property type="entry name" value="Reg_factor_effector_dom_sf"/>
</dbReference>
<keyword evidence="1 3" id="KW-0238">DNA-binding</keyword>
<evidence type="ECO:0000259" key="2">
    <source>
        <dbReference type="PROSITE" id="PS50937"/>
    </source>
</evidence>
<sequence>MEGVDEDVPMAPFMTIGDFSRSTRLSAKALRFYHQAGLLEPAFVDPVNRYRRYDAEQIHDARVVQHLRSLDMPVDEIKRVLASQDPAARRAAITDHLRRMEARLTATQSAVASLRELLEDDETPIEIRRMPATHVLILRDTIDLTSLGSWFDATRSQLRQEVRRADIEPAGPLGGLWSTELFLGERGECALFFPVEASGRSASAGLAQLERLSASWMAIARHRGSDDTIGRAYAALGRHVASLGGSAPGPLRESYSEGAPTRPGVTEICWPISAESAVRGGARAL</sequence>
<dbReference type="GO" id="GO:0003700">
    <property type="term" value="F:DNA-binding transcription factor activity"/>
    <property type="evidence" value="ECO:0007669"/>
    <property type="project" value="InterPro"/>
</dbReference>
<evidence type="ECO:0000256" key="1">
    <source>
        <dbReference type="ARBA" id="ARBA00023125"/>
    </source>
</evidence>
<dbReference type="Gene3D" id="3.20.80.10">
    <property type="entry name" value="Regulatory factor, effector binding domain"/>
    <property type="match status" value="1"/>
</dbReference>